<organism evidence="4 5">
    <name type="scientific">Halobellus clavatus</name>
    <dbReference type="NCBI Taxonomy" id="660517"/>
    <lineage>
        <taxon>Archaea</taxon>
        <taxon>Methanobacteriati</taxon>
        <taxon>Methanobacteriota</taxon>
        <taxon>Stenosarchaea group</taxon>
        <taxon>Halobacteria</taxon>
        <taxon>Halobacteriales</taxon>
        <taxon>Haloferacaceae</taxon>
        <taxon>Halobellus</taxon>
    </lineage>
</organism>
<feature type="binding site" evidence="2">
    <location>
        <position position="291"/>
    </location>
    <ligand>
        <name>Zn(2+)</name>
        <dbReference type="ChEBI" id="CHEBI:29105"/>
        <note>catalytic</note>
    </ligand>
</feature>
<comment type="similarity">
    <text evidence="1">Belongs to the peptidase M32 family.</text>
</comment>
<reference evidence="5" key="1">
    <citation type="submission" date="2016-10" db="EMBL/GenBank/DDBJ databases">
        <authorList>
            <person name="Varghese N."/>
            <person name="Submissions S."/>
        </authorList>
    </citation>
    <scope>NUCLEOTIDE SEQUENCE [LARGE SCALE GENOMIC DNA]</scope>
    <source>
        <strain evidence="5">CGMCC 1.10118</strain>
    </source>
</reference>
<dbReference type="EC" id="3.4.17.19" evidence="1"/>
<feature type="binding site" evidence="2">
    <location>
        <position position="261"/>
    </location>
    <ligand>
        <name>Zn(2+)</name>
        <dbReference type="ChEBI" id="CHEBI:29105"/>
        <note>catalytic</note>
    </ligand>
</feature>
<feature type="binding site" evidence="2">
    <location>
        <position position="265"/>
    </location>
    <ligand>
        <name>Zn(2+)</name>
        <dbReference type="ChEBI" id="CHEBI:29105"/>
        <note>catalytic</note>
    </ligand>
</feature>
<keyword evidence="1" id="KW-0378">Hydrolase</keyword>
<dbReference type="InterPro" id="IPR001333">
    <property type="entry name" value="Peptidase_M32_Taq"/>
</dbReference>
<dbReference type="Gene3D" id="1.10.1370.30">
    <property type="match status" value="1"/>
</dbReference>
<dbReference type="PANTHER" id="PTHR34217:SF1">
    <property type="entry name" value="CARBOXYPEPTIDASE 1"/>
    <property type="match status" value="1"/>
</dbReference>
<evidence type="ECO:0000313" key="5">
    <source>
        <dbReference type="Proteomes" id="UP000199170"/>
    </source>
</evidence>
<proteinExistence type="inferred from homology"/>
<dbReference type="PRINTS" id="PR00998">
    <property type="entry name" value="CRBOXYPTASET"/>
</dbReference>
<keyword evidence="1 2" id="KW-0479">Metal-binding</keyword>
<keyword evidence="5" id="KW-1185">Reference proteome</keyword>
<evidence type="ECO:0000313" key="4">
    <source>
        <dbReference type="EMBL" id="SDX62090.1"/>
    </source>
</evidence>
<dbReference type="AlphaFoldDB" id="A0A1H3D6Z9"/>
<evidence type="ECO:0000256" key="2">
    <source>
        <dbReference type="PIRSR" id="PIRSR006615-1"/>
    </source>
</evidence>
<evidence type="ECO:0000256" key="3">
    <source>
        <dbReference type="PIRSR" id="PIRSR006615-2"/>
    </source>
</evidence>
<dbReference type="STRING" id="660517.SAMN04487946_101397"/>
<name>A0A1H3D6Z9_9EURY</name>
<dbReference type="PROSITE" id="PS52034">
    <property type="entry name" value="PEPTIDASE_M32"/>
    <property type="match status" value="1"/>
</dbReference>
<dbReference type="GO" id="GO:0046872">
    <property type="term" value="F:metal ion binding"/>
    <property type="evidence" value="ECO:0007669"/>
    <property type="project" value="UniProtKB-KW"/>
</dbReference>
<keyword evidence="1" id="KW-0482">Metalloprotease</keyword>
<comment type="catalytic activity">
    <reaction evidence="1">
        <text>Release of a C-terminal amino acid with broad specificity, except for -Pro.</text>
        <dbReference type="EC" id="3.4.17.19"/>
    </reaction>
</comment>
<comment type="function">
    <text evidence="1">Broad specificity carboxypetidase that releases amino acids sequentially from the C-terminus, including neutral, aromatic, polar and basic residues.</text>
</comment>
<keyword evidence="1" id="KW-0645">Protease</keyword>
<accession>A0A1H3D6Z9</accession>
<dbReference type="GO" id="GO:0006508">
    <property type="term" value="P:proteolysis"/>
    <property type="evidence" value="ECO:0007669"/>
    <property type="project" value="UniProtKB-UniRule"/>
</dbReference>
<dbReference type="PIRSF" id="PIRSF006615">
    <property type="entry name" value="Zn_crbxpep_Taq"/>
    <property type="match status" value="1"/>
</dbReference>
<feature type="active site" description="Proton donor/acceptor" evidence="3">
    <location>
        <position position="262"/>
    </location>
</feature>
<sequence length="495" mass="56741">MSTIDTYDDFLGHVRRLTNVGNVEEMLSWDQQVMMPAGGQPARSKQQSTLSSLEHELLTDDALAAYLDDAEGDDLDPEQEAVVREIRRKQRRAVRVSNDLVEDISETTSNALATWEDAKAESDFDAFAPTLERLVELKREYARQIDPDRDPYEVLFEEYEPYLGIDTTEQILERLRDELVPLIEEIEASDVDLAQPFDGTYEETAQEELNRAVLDSLGYDWDRGRLDTSSHPFTLGTQFDCRITTRFDESDPLDALSSTIHEFGHATYNLGLPKEDYGTPLGQDRDLAVHESQSRLWENHVGRSQAFWDLIWPHVQEHLGVDGDARAGFEAANQIYPDNRIRVEADELTYHMHIILRFEIERDLIRGDLDVEDVPEVWNDKMESYLGVRPENDAEGCLQDIHWSHGYFGYFPTYSLGSVLAAQLYATAESALDGLEGQIREGDFDPLHDWLTEQVYQHGQRYTTPELIRKATGEAFTADYFVDYVETKFGDLYEL</sequence>
<comment type="cofactor">
    <cofactor evidence="2">
        <name>Zn(2+)</name>
        <dbReference type="ChEBI" id="CHEBI:29105"/>
    </cofactor>
    <text evidence="2">Binds 1 zinc ion per subunit.</text>
</comment>
<dbReference type="Pfam" id="PF02074">
    <property type="entry name" value="Peptidase_M32"/>
    <property type="match status" value="1"/>
</dbReference>
<dbReference type="PANTHER" id="PTHR34217">
    <property type="entry name" value="METAL-DEPENDENT CARBOXYPEPTIDASE"/>
    <property type="match status" value="1"/>
</dbReference>
<dbReference type="CDD" id="cd06460">
    <property type="entry name" value="M32_Taq"/>
    <property type="match status" value="1"/>
</dbReference>
<dbReference type="SUPFAM" id="SSF55486">
    <property type="entry name" value="Metalloproteases ('zincins'), catalytic domain"/>
    <property type="match status" value="1"/>
</dbReference>
<keyword evidence="2" id="KW-0862">Zinc</keyword>
<keyword evidence="1 4" id="KW-0121">Carboxypeptidase</keyword>
<gene>
    <name evidence="4" type="ORF">SAMN04487946_101397</name>
</gene>
<evidence type="ECO:0000256" key="1">
    <source>
        <dbReference type="PIRNR" id="PIRNR006615"/>
    </source>
</evidence>
<dbReference type="Proteomes" id="UP000199170">
    <property type="component" value="Unassembled WGS sequence"/>
</dbReference>
<dbReference type="RefSeq" id="WP_089764556.1">
    <property type="nucleotide sequence ID" value="NZ_FNPB01000001.1"/>
</dbReference>
<protein>
    <recommendedName>
        <fullName evidence="1">Metal-dependent carboxypeptidase</fullName>
        <ecNumber evidence="1">3.4.17.19</ecNumber>
    </recommendedName>
</protein>
<dbReference type="OrthoDB" id="7244at2157"/>
<dbReference type="GO" id="GO:0004181">
    <property type="term" value="F:metallocarboxypeptidase activity"/>
    <property type="evidence" value="ECO:0007669"/>
    <property type="project" value="UniProtKB-UniRule"/>
</dbReference>
<dbReference type="EMBL" id="FNPB01000001">
    <property type="protein sequence ID" value="SDX62090.1"/>
    <property type="molecule type" value="Genomic_DNA"/>
</dbReference>